<accession>A0ABT1E4Z7</accession>
<dbReference type="InterPro" id="IPR041413">
    <property type="entry name" value="MLTR_LBD"/>
</dbReference>
<name>A0ABT1E4Z7_9ACTN</name>
<sequence>MLDAVLGDVFEPGTSFALWLLLDPAAGERILNGDDFARAAVGGLRYETGQHPQDRRLTELVAELRDRAPYVARWWDDQSVTD</sequence>
<proteinExistence type="predicted"/>
<dbReference type="EMBL" id="JAMYJR010000069">
    <property type="protein sequence ID" value="MCO8277933.1"/>
    <property type="molecule type" value="Genomic_DNA"/>
</dbReference>
<dbReference type="Proteomes" id="UP001523369">
    <property type="component" value="Unassembled WGS sequence"/>
</dbReference>
<feature type="domain" description="MmyB-like transcription regulator ligand binding" evidence="1">
    <location>
        <begin position="3"/>
        <end position="81"/>
    </location>
</feature>
<dbReference type="Gene3D" id="3.30.450.180">
    <property type="match status" value="1"/>
</dbReference>
<evidence type="ECO:0000259" key="1">
    <source>
        <dbReference type="Pfam" id="PF17765"/>
    </source>
</evidence>
<dbReference type="RefSeq" id="WP_253243934.1">
    <property type="nucleotide sequence ID" value="NZ_JAMYJR010000069.1"/>
</dbReference>
<dbReference type="Pfam" id="PF17765">
    <property type="entry name" value="MLTR_LBD"/>
    <property type="match status" value="1"/>
</dbReference>
<comment type="caution">
    <text evidence="2">The sequence shown here is derived from an EMBL/GenBank/DDBJ whole genome shotgun (WGS) entry which is preliminary data.</text>
</comment>
<organism evidence="2 3">
    <name type="scientific">Paractinoplanes aksuensis</name>
    <dbReference type="NCBI Taxonomy" id="2939490"/>
    <lineage>
        <taxon>Bacteria</taxon>
        <taxon>Bacillati</taxon>
        <taxon>Actinomycetota</taxon>
        <taxon>Actinomycetes</taxon>
        <taxon>Micromonosporales</taxon>
        <taxon>Micromonosporaceae</taxon>
        <taxon>Paractinoplanes</taxon>
    </lineage>
</organism>
<evidence type="ECO:0000313" key="3">
    <source>
        <dbReference type="Proteomes" id="UP001523369"/>
    </source>
</evidence>
<protein>
    <recommendedName>
        <fullName evidence="1">MmyB-like transcription regulator ligand binding domain-containing protein</fullName>
    </recommendedName>
</protein>
<evidence type="ECO:0000313" key="2">
    <source>
        <dbReference type="EMBL" id="MCO8277933.1"/>
    </source>
</evidence>
<gene>
    <name evidence="2" type="ORF">M1L60_45915</name>
</gene>
<keyword evidence="3" id="KW-1185">Reference proteome</keyword>
<reference evidence="2 3" key="1">
    <citation type="submission" date="2022-06" db="EMBL/GenBank/DDBJ databases">
        <title>New Species of the Genus Actinoplanes, ActinopZanes ferrugineus.</title>
        <authorList>
            <person name="Ding P."/>
        </authorList>
    </citation>
    <scope>NUCLEOTIDE SEQUENCE [LARGE SCALE GENOMIC DNA]</scope>
    <source>
        <strain evidence="2 3">TRM88003</strain>
    </source>
</reference>